<evidence type="ECO:0000256" key="3">
    <source>
        <dbReference type="ARBA" id="ARBA00022679"/>
    </source>
</evidence>
<dbReference type="Gene3D" id="3.40.50.300">
    <property type="entry name" value="P-loop containing nucleotide triphosphate hydrolases"/>
    <property type="match status" value="1"/>
</dbReference>
<evidence type="ECO:0000256" key="5">
    <source>
        <dbReference type="ARBA" id="ARBA00022705"/>
    </source>
</evidence>
<dbReference type="Proteomes" id="UP000002145">
    <property type="component" value="Chromosome"/>
</dbReference>
<evidence type="ECO:0000256" key="2">
    <source>
        <dbReference type="ARBA" id="ARBA00017703"/>
    </source>
</evidence>
<proteinExistence type="inferred from homology"/>
<sequence>MSRESKMSIDKLKLEVKNKSLGKLYLFYGEEEYLKKFYLGKIEEIILSRDQTGLNKIVIEGKAEASKIIEACETMPFFAEKKLVVVKKSELFNSKKSGSSNNKNDELITYLQNIPEHTCLVFYEENIDNRLKITSAVKKYGMVVEFPFQKPAELVKWAIKVFKSYGKAIDENTASYLIDTCEEGMTEILNEINKVVLYLGESQKVTVDSIKKVCTKSIKSRIFDLIDAIAERKLDLALKLLNDMIILKEPMPKILFMIAKQLKQLLELKLLCSKGMDAKEACSKMGINPYAAKKMVRQTDCFSLEKLKEAIRQALELDLSIKTGQINDRTAVEILICSLAAE</sequence>
<dbReference type="InterPro" id="IPR010372">
    <property type="entry name" value="DNA_pol3_delta_N"/>
</dbReference>
<dbReference type="InterPro" id="IPR027417">
    <property type="entry name" value="P-loop_NTPase"/>
</dbReference>
<evidence type="ECO:0000259" key="10">
    <source>
        <dbReference type="Pfam" id="PF21694"/>
    </source>
</evidence>
<dbReference type="Gene3D" id="1.10.8.60">
    <property type="match status" value="1"/>
</dbReference>
<dbReference type="InterPro" id="IPR005790">
    <property type="entry name" value="DNA_polIII_delta"/>
</dbReference>
<evidence type="ECO:0000313" key="12">
    <source>
        <dbReference type="Proteomes" id="UP000002145"/>
    </source>
</evidence>
<reference evidence="11 12" key="2">
    <citation type="journal article" date="2013" name="Biotechnol. Biofuels">
        <title>Global transcriptome analysis of Clostridium thermocellum ATCC 27405 during growth on dilute acid pretreated Populus and switchgrass.</title>
        <authorList>
            <person name="Wilson C.M."/>
            <person name="Rodriguez M.Jr."/>
            <person name="Johnson C.M."/>
            <person name="Martin S.L."/>
            <person name="Chu T.M."/>
            <person name="Wolfinger R.D."/>
            <person name="Hauser L.J."/>
            <person name="Land M.L."/>
            <person name="Klingeman D.M."/>
            <person name="Syed M.H."/>
            <person name="Ragauskas A.J."/>
            <person name="Tschaplinski T.J."/>
            <person name="Mielenz J.R."/>
            <person name="Brown S.D."/>
        </authorList>
    </citation>
    <scope>NUCLEOTIDE SEQUENCE [LARGE SCALE GENOMIC DNA]</scope>
    <source>
        <strain evidence="12">ATCC 27405 / DSM 1237 / JCM 9322 / NBRC 103400 / NCIMB 10682 / NRRL B-4536 / VPI 7372</strain>
    </source>
</reference>
<dbReference type="GO" id="GO:0003887">
    <property type="term" value="F:DNA-directed DNA polymerase activity"/>
    <property type="evidence" value="ECO:0007669"/>
    <property type="project" value="UniProtKB-KW"/>
</dbReference>
<evidence type="ECO:0000256" key="1">
    <source>
        <dbReference type="ARBA" id="ARBA00012417"/>
    </source>
</evidence>
<dbReference type="SUPFAM" id="SSF52540">
    <property type="entry name" value="P-loop containing nucleoside triphosphate hydrolases"/>
    <property type="match status" value="1"/>
</dbReference>
<name>A3DE93_ACET2</name>
<dbReference type="PANTHER" id="PTHR34388">
    <property type="entry name" value="DNA POLYMERASE III SUBUNIT DELTA"/>
    <property type="match status" value="1"/>
</dbReference>
<dbReference type="SUPFAM" id="SSF48019">
    <property type="entry name" value="post-AAA+ oligomerization domain-like"/>
    <property type="match status" value="1"/>
</dbReference>
<keyword evidence="12" id="KW-1185">Reference proteome</keyword>
<organism evidence="11 12">
    <name type="scientific">Acetivibrio thermocellus (strain ATCC 27405 / DSM 1237 / JCM 9322 / NBRC 103400 / NCIMB 10682 / NRRL B-4536 / VPI 7372)</name>
    <name type="common">Clostridium thermocellum</name>
    <dbReference type="NCBI Taxonomy" id="203119"/>
    <lineage>
        <taxon>Bacteria</taxon>
        <taxon>Bacillati</taxon>
        <taxon>Bacillota</taxon>
        <taxon>Clostridia</taxon>
        <taxon>Eubacteriales</taxon>
        <taxon>Oscillospiraceae</taxon>
        <taxon>Acetivibrio</taxon>
    </lineage>
</organism>
<dbReference type="GO" id="GO:0003677">
    <property type="term" value="F:DNA binding"/>
    <property type="evidence" value="ECO:0007669"/>
    <property type="project" value="InterPro"/>
</dbReference>
<keyword evidence="3" id="KW-0808">Transferase</keyword>
<accession>A3DE93</accession>
<evidence type="ECO:0000256" key="8">
    <source>
        <dbReference type="ARBA" id="ARBA00049244"/>
    </source>
</evidence>
<dbReference type="GO" id="GO:0009360">
    <property type="term" value="C:DNA polymerase III complex"/>
    <property type="evidence" value="ECO:0007669"/>
    <property type="project" value="InterPro"/>
</dbReference>
<evidence type="ECO:0000256" key="7">
    <source>
        <dbReference type="ARBA" id="ARBA00034754"/>
    </source>
</evidence>
<keyword evidence="4" id="KW-0548">Nucleotidyltransferase</keyword>
<dbReference type="PANTHER" id="PTHR34388:SF1">
    <property type="entry name" value="DNA POLYMERASE III SUBUNIT DELTA"/>
    <property type="match status" value="1"/>
</dbReference>
<evidence type="ECO:0000259" key="9">
    <source>
        <dbReference type="Pfam" id="PF06144"/>
    </source>
</evidence>
<comment type="similarity">
    <text evidence="7">Belongs to the DNA polymerase HolA subunit family.</text>
</comment>
<feature type="domain" description="DNA polymerase III delta subunit-like C-terminal" evidence="10">
    <location>
        <begin position="220"/>
        <end position="338"/>
    </location>
</feature>
<gene>
    <name evidence="11" type="ordered locus">Cthe_1040</name>
</gene>
<evidence type="ECO:0000313" key="11">
    <source>
        <dbReference type="EMBL" id="ABN52272.1"/>
    </source>
</evidence>
<dbReference type="eggNOG" id="COG1466">
    <property type="taxonomic scope" value="Bacteria"/>
</dbReference>
<keyword evidence="5" id="KW-0235">DNA replication</keyword>
<dbReference type="STRING" id="203119.Cthe_1040"/>
<protein>
    <recommendedName>
        <fullName evidence="2">DNA polymerase III subunit delta</fullName>
        <ecNumber evidence="1">2.7.7.7</ecNumber>
    </recommendedName>
</protein>
<comment type="catalytic activity">
    <reaction evidence="8">
        <text>DNA(n) + a 2'-deoxyribonucleoside 5'-triphosphate = DNA(n+1) + diphosphate</text>
        <dbReference type="Rhea" id="RHEA:22508"/>
        <dbReference type="Rhea" id="RHEA-COMP:17339"/>
        <dbReference type="Rhea" id="RHEA-COMP:17340"/>
        <dbReference type="ChEBI" id="CHEBI:33019"/>
        <dbReference type="ChEBI" id="CHEBI:61560"/>
        <dbReference type="ChEBI" id="CHEBI:173112"/>
        <dbReference type="EC" id="2.7.7.7"/>
    </reaction>
</comment>
<dbReference type="NCBIfam" id="TIGR01128">
    <property type="entry name" value="holA"/>
    <property type="match status" value="1"/>
</dbReference>
<evidence type="ECO:0000256" key="4">
    <source>
        <dbReference type="ARBA" id="ARBA00022695"/>
    </source>
</evidence>
<evidence type="ECO:0000256" key="6">
    <source>
        <dbReference type="ARBA" id="ARBA00022932"/>
    </source>
</evidence>
<dbReference type="Pfam" id="PF21694">
    <property type="entry name" value="DNA_pol3_delta_C"/>
    <property type="match status" value="1"/>
</dbReference>
<dbReference type="GO" id="GO:0006261">
    <property type="term" value="P:DNA-templated DNA replication"/>
    <property type="evidence" value="ECO:0007669"/>
    <property type="project" value="TreeGrafter"/>
</dbReference>
<dbReference type="AlphaFoldDB" id="A3DE93"/>
<dbReference type="Gene3D" id="1.20.272.10">
    <property type="match status" value="1"/>
</dbReference>
<dbReference type="InterPro" id="IPR008921">
    <property type="entry name" value="DNA_pol3_clamp-load_cplx_C"/>
</dbReference>
<dbReference type="HOGENOM" id="CLU_044694_2_2_9"/>
<dbReference type="EMBL" id="CP000568">
    <property type="protein sequence ID" value="ABN52272.1"/>
    <property type="molecule type" value="Genomic_DNA"/>
</dbReference>
<dbReference type="EC" id="2.7.7.7" evidence="1"/>
<reference evidence="12" key="1">
    <citation type="submission" date="2007-02" db="EMBL/GenBank/DDBJ databases">
        <title>Complete sequence of Clostridium thermocellum ATCC 27405.</title>
        <authorList>
            <consortium name="US DOE Joint Genome Institute"/>
            <person name="Copeland A."/>
            <person name="Lucas S."/>
            <person name="Lapidus A."/>
            <person name="Barry K."/>
            <person name="Detter J.C."/>
            <person name="Glavina del Rio T."/>
            <person name="Hammon N."/>
            <person name="Israni S."/>
            <person name="Dalin E."/>
            <person name="Tice H."/>
            <person name="Pitluck S."/>
            <person name="Chertkov O."/>
            <person name="Brettin T."/>
            <person name="Bruce D."/>
            <person name="Han C."/>
            <person name="Tapia R."/>
            <person name="Gilna P."/>
            <person name="Schmutz J."/>
            <person name="Larimer F."/>
            <person name="Land M."/>
            <person name="Hauser L."/>
            <person name="Kyrpides N."/>
            <person name="Mikhailova N."/>
            <person name="Wu J.H.D."/>
            <person name="Newcomb M."/>
            <person name="Richardson P."/>
        </authorList>
    </citation>
    <scope>NUCLEOTIDE SEQUENCE [LARGE SCALE GENOMIC DNA]</scope>
    <source>
        <strain evidence="12">ATCC 27405 / DSM 1237 / JCM 9322 / NBRC 103400 / NCIMB 10682 / NRRL B-4536 / VPI 7372</strain>
    </source>
</reference>
<dbReference type="InterPro" id="IPR048466">
    <property type="entry name" value="DNA_pol3_delta-like_C"/>
</dbReference>
<feature type="domain" description="DNA polymerase III delta N-terminal" evidence="9">
    <location>
        <begin position="25"/>
        <end position="145"/>
    </location>
</feature>
<keyword evidence="6" id="KW-0239">DNA-directed DNA polymerase</keyword>
<dbReference type="Pfam" id="PF06144">
    <property type="entry name" value="DNA_pol3_delta"/>
    <property type="match status" value="1"/>
</dbReference>
<dbReference type="KEGG" id="cth:Cthe_1040"/>